<dbReference type="InterPro" id="IPR050527">
    <property type="entry name" value="Snail/Krueppel_Znf"/>
</dbReference>
<keyword evidence="1" id="KW-0479">Metal-binding</keyword>
<dbReference type="SMART" id="SM00355">
    <property type="entry name" value="ZnF_C2H2"/>
    <property type="match status" value="3"/>
</dbReference>
<dbReference type="Pfam" id="PF13894">
    <property type="entry name" value="zf-C2H2_4"/>
    <property type="match status" value="1"/>
</dbReference>
<accession>A0A8D8WT46</accession>
<keyword evidence="4" id="KW-0862">Zinc</keyword>
<feature type="domain" description="C2H2-type" evidence="8">
    <location>
        <begin position="37"/>
        <end position="65"/>
    </location>
</feature>
<evidence type="ECO:0000256" key="3">
    <source>
        <dbReference type="ARBA" id="ARBA00022771"/>
    </source>
</evidence>
<evidence type="ECO:0000256" key="5">
    <source>
        <dbReference type="ARBA" id="ARBA00023242"/>
    </source>
</evidence>
<proteinExistence type="inferred from homology"/>
<dbReference type="InterPro" id="IPR036236">
    <property type="entry name" value="Znf_C2H2_sf"/>
</dbReference>
<evidence type="ECO:0000256" key="6">
    <source>
        <dbReference type="ARBA" id="ARBA00037948"/>
    </source>
</evidence>
<feature type="domain" description="C2H2-type" evidence="8">
    <location>
        <begin position="8"/>
        <end position="30"/>
    </location>
</feature>
<evidence type="ECO:0000313" key="9">
    <source>
        <dbReference type="EMBL" id="CAG6669394.1"/>
    </source>
</evidence>
<keyword evidence="5" id="KW-0539">Nucleus</keyword>
<dbReference type="SUPFAM" id="SSF57667">
    <property type="entry name" value="beta-beta-alpha zinc fingers"/>
    <property type="match status" value="2"/>
</dbReference>
<evidence type="ECO:0000256" key="7">
    <source>
        <dbReference type="PROSITE-ProRule" id="PRU00042"/>
    </source>
</evidence>
<dbReference type="GO" id="GO:0000978">
    <property type="term" value="F:RNA polymerase II cis-regulatory region sequence-specific DNA binding"/>
    <property type="evidence" value="ECO:0007669"/>
    <property type="project" value="TreeGrafter"/>
</dbReference>
<dbReference type="EMBL" id="HBUF01221004">
    <property type="protein sequence ID" value="CAG6669394.1"/>
    <property type="molecule type" value="Transcribed_RNA"/>
</dbReference>
<protein>
    <submittedName>
        <fullName evidence="9">Gastrula zinc finger protein xFG20-1</fullName>
    </submittedName>
</protein>
<dbReference type="PANTHER" id="PTHR24388:SF69">
    <property type="entry name" value="ZINC FINGER PROTEIN PLAG1"/>
    <property type="match status" value="1"/>
</dbReference>
<dbReference type="PROSITE" id="PS00028">
    <property type="entry name" value="ZINC_FINGER_C2H2_1"/>
    <property type="match status" value="3"/>
</dbReference>
<dbReference type="GO" id="GO:0000981">
    <property type="term" value="F:DNA-binding transcription factor activity, RNA polymerase II-specific"/>
    <property type="evidence" value="ECO:0007669"/>
    <property type="project" value="TreeGrafter"/>
</dbReference>
<evidence type="ECO:0000256" key="4">
    <source>
        <dbReference type="ARBA" id="ARBA00022833"/>
    </source>
</evidence>
<keyword evidence="3 7" id="KW-0863">Zinc-finger</keyword>
<dbReference type="Gene3D" id="3.30.160.60">
    <property type="entry name" value="Classic Zinc Finger"/>
    <property type="match status" value="3"/>
</dbReference>
<feature type="domain" description="C2H2-type" evidence="8">
    <location>
        <begin position="67"/>
        <end position="92"/>
    </location>
</feature>
<evidence type="ECO:0000256" key="2">
    <source>
        <dbReference type="ARBA" id="ARBA00022737"/>
    </source>
</evidence>
<comment type="similarity">
    <text evidence="6">Belongs to the snail C2H2-type zinc-finger protein family.</text>
</comment>
<dbReference type="Pfam" id="PF00096">
    <property type="entry name" value="zf-C2H2"/>
    <property type="match status" value="1"/>
</dbReference>
<dbReference type="PROSITE" id="PS50157">
    <property type="entry name" value="ZINC_FINGER_C2H2_2"/>
    <property type="match status" value="3"/>
</dbReference>
<reference evidence="9" key="1">
    <citation type="submission" date="2021-05" db="EMBL/GenBank/DDBJ databases">
        <authorList>
            <person name="Alioto T."/>
            <person name="Alioto T."/>
            <person name="Gomez Garrido J."/>
        </authorList>
    </citation>
    <scope>NUCLEOTIDE SEQUENCE</scope>
</reference>
<name>A0A8D8WT46_9HEMI</name>
<dbReference type="InterPro" id="IPR013087">
    <property type="entry name" value="Znf_C2H2_type"/>
</dbReference>
<keyword evidence="2" id="KW-0677">Repeat</keyword>
<evidence type="ECO:0000256" key="1">
    <source>
        <dbReference type="ARBA" id="ARBA00022723"/>
    </source>
</evidence>
<evidence type="ECO:0000259" key="8">
    <source>
        <dbReference type="PROSITE" id="PS50157"/>
    </source>
</evidence>
<dbReference type="GO" id="GO:0008270">
    <property type="term" value="F:zinc ion binding"/>
    <property type="evidence" value="ECO:0007669"/>
    <property type="project" value="UniProtKB-KW"/>
</dbReference>
<dbReference type="PANTHER" id="PTHR24388">
    <property type="entry name" value="ZINC FINGER PROTEIN"/>
    <property type="match status" value="1"/>
</dbReference>
<dbReference type="AlphaFoldDB" id="A0A8D8WT46"/>
<sequence length="117" mass="13802">MSVNQTLYHCNECLKSLSTKWHLKRHLETHEIQVRRHSCTQCSKQFSSKENVKRHFESVHTGVRPRHTCTECSKSFQWKCNLTEHVKSDHRGVAYSCTECSRQGRNSFRPTASDFCW</sequence>
<organism evidence="9">
    <name type="scientific">Cacopsylla melanoneura</name>
    <dbReference type="NCBI Taxonomy" id="428564"/>
    <lineage>
        <taxon>Eukaryota</taxon>
        <taxon>Metazoa</taxon>
        <taxon>Ecdysozoa</taxon>
        <taxon>Arthropoda</taxon>
        <taxon>Hexapoda</taxon>
        <taxon>Insecta</taxon>
        <taxon>Pterygota</taxon>
        <taxon>Neoptera</taxon>
        <taxon>Paraneoptera</taxon>
        <taxon>Hemiptera</taxon>
        <taxon>Sternorrhyncha</taxon>
        <taxon>Psylloidea</taxon>
        <taxon>Psyllidae</taxon>
        <taxon>Psyllinae</taxon>
        <taxon>Cacopsylla</taxon>
    </lineage>
</organism>